<keyword evidence="1" id="KW-1133">Transmembrane helix</keyword>
<evidence type="ECO:0000256" key="1">
    <source>
        <dbReference type="SAM" id="Phobius"/>
    </source>
</evidence>
<organism evidence="3 4">
    <name type="scientific">Kitasatospora viridis</name>
    <dbReference type="NCBI Taxonomy" id="281105"/>
    <lineage>
        <taxon>Bacteria</taxon>
        <taxon>Bacillati</taxon>
        <taxon>Actinomycetota</taxon>
        <taxon>Actinomycetes</taxon>
        <taxon>Kitasatosporales</taxon>
        <taxon>Streptomycetaceae</taxon>
        <taxon>Kitasatospora</taxon>
    </lineage>
</organism>
<proteinExistence type="predicted"/>
<feature type="transmembrane region" description="Helical" evidence="1">
    <location>
        <begin position="148"/>
        <end position="168"/>
    </location>
</feature>
<accession>A0A561SDG0</accession>
<feature type="transmembrane region" description="Helical" evidence="1">
    <location>
        <begin position="121"/>
        <end position="142"/>
    </location>
</feature>
<evidence type="ECO:0000313" key="3">
    <source>
        <dbReference type="EMBL" id="TWF72911.1"/>
    </source>
</evidence>
<feature type="transmembrane region" description="Helical" evidence="1">
    <location>
        <begin position="236"/>
        <end position="256"/>
    </location>
</feature>
<feature type="transmembrane region" description="Helical" evidence="1">
    <location>
        <begin position="76"/>
        <end position="92"/>
    </location>
</feature>
<feature type="transmembrane region" description="Helical" evidence="1">
    <location>
        <begin position="268"/>
        <end position="288"/>
    </location>
</feature>
<dbReference type="OrthoDB" id="4351222at2"/>
<sequence length="290" mass="29402">MTGPAALTSSFGLAGPSAATAAAAATGCLVLALGWQAALVLLDDRAVRRDYARAGVYRLGRGWTGPAALAARRRRALAEAAAAAALLLAAGLPSPRWSGALTLLCCALAAAVVLGDRAPRYTSVCLLVLLAVLGLRQVTVLATGAPRAAPVGAAASFFAAQMYLVAGIRKLRSPHFMRGGVIADNIAYNSWQAAAGSREFLPLPRLPQLAVLLAAPAFQAGCRAAAVATAATEVTLGLGALGLLPAAATVLLAVPTHLAFTAISPRRIVPFSAASLGLLLLAVTHPLLPW</sequence>
<keyword evidence="1" id="KW-0812">Transmembrane</keyword>
<evidence type="ECO:0000256" key="2">
    <source>
        <dbReference type="SAM" id="SignalP"/>
    </source>
</evidence>
<feature type="chain" id="PRO_5039216542" description="HTTM domain-containing protein" evidence="2">
    <location>
        <begin position="22"/>
        <end position="290"/>
    </location>
</feature>
<reference evidence="3 4" key="1">
    <citation type="submission" date="2019-06" db="EMBL/GenBank/DDBJ databases">
        <title>Sequencing the genomes of 1000 actinobacteria strains.</title>
        <authorList>
            <person name="Klenk H.-P."/>
        </authorList>
    </citation>
    <scope>NUCLEOTIDE SEQUENCE [LARGE SCALE GENOMIC DNA]</scope>
    <source>
        <strain evidence="3 4">DSM 44826</strain>
    </source>
</reference>
<dbReference type="EMBL" id="VIWT01000006">
    <property type="protein sequence ID" value="TWF72911.1"/>
    <property type="molecule type" value="Genomic_DNA"/>
</dbReference>
<dbReference type="Proteomes" id="UP000317940">
    <property type="component" value="Unassembled WGS sequence"/>
</dbReference>
<comment type="caution">
    <text evidence="3">The sequence shown here is derived from an EMBL/GenBank/DDBJ whole genome shotgun (WGS) entry which is preliminary data.</text>
</comment>
<name>A0A561SDG0_9ACTN</name>
<feature type="transmembrane region" description="Helical" evidence="1">
    <location>
        <begin position="20"/>
        <end position="42"/>
    </location>
</feature>
<protein>
    <recommendedName>
        <fullName evidence="5">HTTM domain-containing protein</fullName>
    </recommendedName>
</protein>
<dbReference type="AlphaFoldDB" id="A0A561SDG0"/>
<evidence type="ECO:0000313" key="4">
    <source>
        <dbReference type="Proteomes" id="UP000317940"/>
    </source>
</evidence>
<gene>
    <name evidence="3" type="ORF">FHX73_1662</name>
</gene>
<keyword evidence="1" id="KW-0472">Membrane</keyword>
<evidence type="ECO:0008006" key="5">
    <source>
        <dbReference type="Google" id="ProtNLM"/>
    </source>
</evidence>
<keyword evidence="4" id="KW-1185">Reference proteome</keyword>
<dbReference type="RefSeq" id="WP_145910902.1">
    <property type="nucleotide sequence ID" value="NZ_BAAAMZ010000035.1"/>
</dbReference>
<keyword evidence="2" id="KW-0732">Signal</keyword>
<feature type="signal peptide" evidence="2">
    <location>
        <begin position="1"/>
        <end position="21"/>
    </location>
</feature>
<feature type="transmembrane region" description="Helical" evidence="1">
    <location>
        <begin position="98"/>
        <end position="114"/>
    </location>
</feature>